<feature type="transmembrane region" description="Helical" evidence="1">
    <location>
        <begin position="93"/>
        <end position="124"/>
    </location>
</feature>
<organism evidence="2 3">
    <name type="scientific">Flagellimonas ochracea</name>
    <dbReference type="NCBI Taxonomy" id="2696472"/>
    <lineage>
        <taxon>Bacteria</taxon>
        <taxon>Pseudomonadati</taxon>
        <taxon>Bacteroidota</taxon>
        <taxon>Flavobacteriia</taxon>
        <taxon>Flavobacteriales</taxon>
        <taxon>Flavobacteriaceae</taxon>
        <taxon>Flagellimonas</taxon>
    </lineage>
</organism>
<evidence type="ECO:0000313" key="3">
    <source>
        <dbReference type="Proteomes" id="UP000667650"/>
    </source>
</evidence>
<keyword evidence="3" id="KW-1185">Reference proteome</keyword>
<keyword evidence="1" id="KW-0472">Membrane</keyword>
<dbReference type="RefSeq" id="WP_166524906.1">
    <property type="nucleotide sequence ID" value="NZ_JAAABI010000014.1"/>
</dbReference>
<accession>A0A964TEJ3</accession>
<reference evidence="2" key="1">
    <citation type="submission" date="2020-01" db="EMBL/GenBank/DDBJ databases">
        <title>Muricauda ochracea sp. nov., isolated from a tidal flat of Garorim bay in Korea.</title>
        <authorList>
            <person name="Kim D."/>
            <person name="Yoo Y."/>
            <person name="Kim J.-J."/>
        </authorList>
    </citation>
    <scope>NUCLEOTIDE SEQUENCE</scope>
    <source>
        <strain evidence="2">JGD-17</strain>
    </source>
</reference>
<name>A0A964TEJ3_9FLAO</name>
<proteinExistence type="predicted"/>
<comment type="caution">
    <text evidence="2">The sequence shown here is derived from an EMBL/GenBank/DDBJ whole genome shotgun (WGS) entry which is preliminary data.</text>
</comment>
<sequence>MSYLLSVLTIMCLGQIAYQDFRERQAYWFLFPLAMILFGSLHYSNSVESSLFLNYVMFNMLLVTLIVVALYAYTRFVAKKRFLNHSLGLGDILFFFAFALGFPTITFIILFANAIVFSLLTYLFLKKVYLGETVPLAGLMGLFLIAVIGYGIIFKSPSLYAY</sequence>
<feature type="transmembrane region" description="Helical" evidence="1">
    <location>
        <begin position="136"/>
        <end position="154"/>
    </location>
</feature>
<keyword evidence="1" id="KW-1133">Transmembrane helix</keyword>
<dbReference type="AlphaFoldDB" id="A0A964TEJ3"/>
<protein>
    <submittedName>
        <fullName evidence="2">General secretion pathway protein</fullName>
    </submittedName>
</protein>
<keyword evidence="1" id="KW-0812">Transmembrane</keyword>
<evidence type="ECO:0000313" key="2">
    <source>
        <dbReference type="EMBL" id="NAY93495.1"/>
    </source>
</evidence>
<feature type="transmembrane region" description="Helical" evidence="1">
    <location>
        <begin position="27"/>
        <end position="44"/>
    </location>
</feature>
<dbReference type="Proteomes" id="UP000667650">
    <property type="component" value="Unassembled WGS sequence"/>
</dbReference>
<dbReference type="EMBL" id="JAAABI010000014">
    <property type="protein sequence ID" value="NAY93495.1"/>
    <property type="molecule type" value="Genomic_DNA"/>
</dbReference>
<evidence type="ECO:0000256" key="1">
    <source>
        <dbReference type="SAM" id="Phobius"/>
    </source>
</evidence>
<feature type="transmembrane region" description="Helical" evidence="1">
    <location>
        <begin position="51"/>
        <end position="73"/>
    </location>
</feature>
<gene>
    <name evidence="2" type="ORF">GTQ34_16405</name>
</gene>